<dbReference type="GO" id="GO:0005829">
    <property type="term" value="C:cytosol"/>
    <property type="evidence" value="ECO:0007669"/>
    <property type="project" value="TreeGrafter"/>
</dbReference>
<dbReference type="InterPro" id="IPR036412">
    <property type="entry name" value="HAD-like_sf"/>
</dbReference>
<dbReference type="PANTHER" id="PTHR10000:SF8">
    <property type="entry name" value="HAD SUPERFAMILY HYDROLASE-LIKE, TYPE 3"/>
    <property type="match status" value="1"/>
</dbReference>
<reference evidence="1 2" key="1">
    <citation type="submission" date="2018-11" db="EMBL/GenBank/DDBJ databases">
        <title>Sequencing the genomes of 1000 actinobacteria strains.</title>
        <authorList>
            <person name="Klenk H.-P."/>
        </authorList>
    </citation>
    <scope>NUCLEOTIDE SEQUENCE [LARGE SCALE GENOMIC DNA]</scope>
    <source>
        <strain evidence="1 2">DSM 44231</strain>
    </source>
</reference>
<dbReference type="PROSITE" id="PS01228">
    <property type="entry name" value="COF_1"/>
    <property type="match status" value="1"/>
</dbReference>
<dbReference type="PANTHER" id="PTHR10000">
    <property type="entry name" value="PHOSPHOSERINE PHOSPHATASE"/>
    <property type="match status" value="1"/>
</dbReference>
<evidence type="ECO:0000313" key="1">
    <source>
        <dbReference type="EMBL" id="ROP39181.1"/>
    </source>
</evidence>
<dbReference type="GO" id="GO:0016791">
    <property type="term" value="F:phosphatase activity"/>
    <property type="evidence" value="ECO:0007669"/>
    <property type="project" value="TreeGrafter"/>
</dbReference>
<sequence length="274" mass="28209">MGVQRPSLVASDVDGTLLTPLGRVSPRTAGMVGRVLAADVPFVLATGRPPRWVPEVAAAAGLSGYAVCSNGAVLYDIGADRVVTAELLTPEQLTTLAAVLDEALPGCALASERVGESARGATEPEFIADEHYLHPWDEGGQPLPGHQRAQLLGKPAVKLLVRHPSMASDEMARAAGPLVGDSVAMTWSTNEGLLEFAAPGVTKASGLAAVADRLGVAPGGVLAFGDMPNDVPMLTWAGHGVAMANAHQDALDAADEVTAANSEDGVALVLERWF</sequence>
<gene>
    <name evidence="1" type="ORF">EDD40_4560</name>
</gene>
<dbReference type="Proteomes" id="UP000268727">
    <property type="component" value="Unassembled WGS sequence"/>
</dbReference>
<keyword evidence="2" id="KW-1185">Reference proteome</keyword>
<dbReference type="AlphaFoldDB" id="A0A3N1H9R6"/>
<evidence type="ECO:0000313" key="2">
    <source>
        <dbReference type="Proteomes" id="UP000268727"/>
    </source>
</evidence>
<dbReference type="InterPro" id="IPR023214">
    <property type="entry name" value="HAD_sf"/>
</dbReference>
<comment type="caution">
    <text evidence="1">The sequence shown here is derived from an EMBL/GenBank/DDBJ whole genome shotgun (WGS) entry which is preliminary data.</text>
</comment>
<dbReference type="EMBL" id="RJKM01000001">
    <property type="protein sequence ID" value="ROP39181.1"/>
    <property type="molecule type" value="Genomic_DNA"/>
</dbReference>
<name>A0A3N1H9R6_9PSEU</name>
<dbReference type="Gene3D" id="3.30.1240.10">
    <property type="match status" value="1"/>
</dbReference>
<evidence type="ECO:0008006" key="3">
    <source>
        <dbReference type="Google" id="ProtNLM"/>
    </source>
</evidence>
<protein>
    <recommendedName>
        <fullName evidence="3">Cof subfamily protein (Haloacid dehalogenase superfamily)/HAD superfamily hydrolase (TIGR01484 family)</fullName>
    </recommendedName>
</protein>
<accession>A0A3N1H9R6</accession>
<dbReference type="Pfam" id="PF08282">
    <property type="entry name" value="Hydrolase_3"/>
    <property type="match status" value="1"/>
</dbReference>
<dbReference type="SUPFAM" id="SSF56784">
    <property type="entry name" value="HAD-like"/>
    <property type="match status" value="1"/>
</dbReference>
<dbReference type="GO" id="GO:0000287">
    <property type="term" value="F:magnesium ion binding"/>
    <property type="evidence" value="ECO:0007669"/>
    <property type="project" value="TreeGrafter"/>
</dbReference>
<dbReference type="Gene3D" id="3.40.50.1000">
    <property type="entry name" value="HAD superfamily/HAD-like"/>
    <property type="match status" value="1"/>
</dbReference>
<organism evidence="1 2">
    <name type="scientific">Saccharothrix texasensis</name>
    <dbReference type="NCBI Taxonomy" id="103734"/>
    <lineage>
        <taxon>Bacteria</taxon>
        <taxon>Bacillati</taxon>
        <taxon>Actinomycetota</taxon>
        <taxon>Actinomycetes</taxon>
        <taxon>Pseudonocardiales</taxon>
        <taxon>Pseudonocardiaceae</taxon>
        <taxon>Saccharothrix</taxon>
    </lineage>
</organism>
<proteinExistence type="predicted"/>